<gene>
    <name evidence="8" type="ORF">METZ01_LOCUS418879</name>
</gene>
<dbReference type="InterPro" id="IPR050501">
    <property type="entry name" value="ICDH/IPMDH"/>
</dbReference>
<evidence type="ECO:0000256" key="5">
    <source>
        <dbReference type="ARBA" id="ARBA00023027"/>
    </source>
</evidence>
<evidence type="ECO:0000256" key="2">
    <source>
        <dbReference type="ARBA" id="ARBA00001946"/>
    </source>
</evidence>
<comment type="cofactor">
    <cofactor evidence="1">
        <name>Mn(2+)</name>
        <dbReference type="ChEBI" id="CHEBI:29035"/>
    </cofactor>
</comment>
<dbReference type="GO" id="GO:0046872">
    <property type="term" value="F:metal ion binding"/>
    <property type="evidence" value="ECO:0007669"/>
    <property type="project" value="UniProtKB-KW"/>
</dbReference>
<evidence type="ECO:0000313" key="8">
    <source>
        <dbReference type="EMBL" id="SVD66025.1"/>
    </source>
</evidence>
<dbReference type="AlphaFoldDB" id="A0A382X5Y5"/>
<feature type="domain" description="Isopropylmalate dehydrogenase-like" evidence="7">
    <location>
        <begin position="5"/>
        <end position="100"/>
    </location>
</feature>
<accession>A0A382X5Y5</accession>
<keyword evidence="3" id="KW-0479">Metal-binding</keyword>
<keyword evidence="4" id="KW-0560">Oxidoreductase</keyword>
<evidence type="ECO:0000256" key="6">
    <source>
        <dbReference type="ARBA" id="ARBA00023211"/>
    </source>
</evidence>
<keyword evidence="5" id="KW-0520">NAD</keyword>
<dbReference type="PANTHER" id="PTHR43275:SF1">
    <property type="entry name" value="D-MALATE DEHYDROGENASE [DECARBOXYLATING]"/>
    <property type="match status" value="1"/>
</dbReference>
<dbReference type="Gene3D" id="3.40.718.10">
    <property type="entry name" value="Isopropylmalate Dehydrogenase"/>
    <property type="match status" value="1"/>
</dbReference>
<dbReference type="InterPro" id="IPR024084">
    <property type="entry name" value="IsoPropMal-DH-like_dom"/>
</dbReference>
<evidence type="ECO:0000256" key="4">
    <source>
        <dbReference type="ARBA" id="ARBA00023002"/>
    </source>
</evidence>
<evidence type="ECO:0000256" key="3">
    <source>
        <dbReference type="ARBA" id="ARBA00022723"/>
    </source>
</evidence>
<sequence length="100" mass="11164">MATHKIAIVKGDGIGVDVVDEGMKVLDALAPKYGITWDYTEFPWSSDYYFQHGEMMPATALGTLENFNAVFLGAVGHPDIQDNITLDGLLLPIRRRFDQY</sequence>
<organism evidence="8">
    <name type="scientific">marine metagenome</name>
    <dbReference type="NCBI Taxonomy" id="408172"/>
    <lineage>
        <taxon>unclassified sequences</taxon>
        <taxon>metagenomes</taxon>
        <taxon>ecological metagenomes</taxon>
    </lineage>
</organism>
<dbReference type="SUPFAM" id="SSF53659">
    <property type="entry name" value="Isocitrate/Isopropylmalate dehydrogenase-like"/>
    <property type="match status" value="1"/>
</dbReference>
<feature type="non-terminal residue" evidence="8">
    <location>
        <position position="100"/>
    </location>
</feature>
<name>A0A382X5Y5_9ZZZZ</name>
<keyword evidence="6" id="KW-0464">Manganese</keyword>
<evidence type="ECO:0000256" key="1">
    <source>
        <dbReference type="ARBA" id="ARBA00001936"/>
    </source>
</evidence>
<proteinExistence type="predicted"/>
<dbReference type="GO" id="GO:0016491">
    <property type="term" value="F:oxidoreductase activity"/>
    <property type="evidence" value="ECO:0007669"/>
    <property type="project" value="UniProtKB-KW"/>
</dbReference>
<dbReference type="Pfam" id="PF00180">
    <property type="entry name" value="Iso_dh"/>
    <property type="match status" value="1"/>
</dbReference>
<evidence type="ECO:0000259" key="7">
    <source>
        <dbReference type="Pfam" id="PF00180"/>
    </source>
</evidence>
<comment type="cofactor">
    <cofactor evidence="2">
        <name>Mg(2+)</name>
        <dbReference type="ChEBI" id="CHEBI:18420"/>
    </cofactor>
</comment>
<reference evidence="8" key="1">
    <citation type="submission" date="2018-05" db="EMBL/GenBank/DDBJ databases">
        <authorList>
            <person name="Lanie J.A."/>
            <person name="Ng W.-L."/>
            <person name="Kazmierczak K.M."/>
            <person name="Andrzejewski T.M."/>
            <person name="Davidsen T.M."/>
            <person name="Wayne K.J."/>
            <person name="Tettelin H."/>
            <person name="Glass J.I."/>
            <person name="Rusch D."/>
            <person name="Podicherti R."/>
            <person name="Tsui H.-C.T."/>
            <person name="Winkler M.E."/>
        </authorList>
    </citation>
    <scope>NUCLEOTIDE SEQUENCE</scope>
</reference>
<protein>
    <recommendedName>
        <fullName evidence="7">Isopropylmalate dehydrogenase-like domain-containing protein</fullName>
    </recommendedName>
</protein>
<dbReference type="PANTHER" id="PTHR43275">
    <property type="entry name" value="D-MALATE DEHYDROGENASE [DECARBOXYLATING]"/>
    <property type="match status" value="1"/>
</dbReference>
<dbReference type="EMBL" id="UINC01164925">
    <property type="protein sequence ID" value="SVD66025.1"/>
    <property type="molecule type" value="Genomic_DNA"/>
</dbReference>